<dbReference type="Proteomes" id="UP000530514">
    <property type="component" value="Unassembled WGS sequence"/>
</dbReference>
<accession>A0A7W1X8X7</accession>
<feature type="region of interest" description="Disordered" evidence="1">
    <location>
        <begin position="72"/>
        <end position="276"/>
    </location>
</feature>
<dbReference type="AlphaFoldDB" id="A0A7W1X8X7"/>
<sequence>MKDPKQILDSWRTDIKSHNLFSNLLMQFDLEYPNSGKNRKKPIPKRHLNRTVATLSLCLVTGLTVGAGSAFAESEWGKDTPPLDQPASKVGVQAQPPRAEDRSVEQIIQDRPTENGTGKDFQQLKPDVPVQEKQTERRSLNNANSVLDRPSESREDQSRETQTKQPDHQLQSGQHQELPPKSNTSPHATDQSKEASSKAAKHSQTYHYVPPVRTVQGHEQSEGSKYSASRSEMQYASGATHSPDVTANSKQPSEKLAAEPKTVNGGALPKTASGDLNGVVFGGAAALLGSAYTMFRGRKDQA</sequence>
<gene>
    <name evidence="2" type="ORF">H1164_04470</name>
</gene>
<dbReference type="RefSeq" id="WP_033099526.1">
    <property type="nucleotide sequence ID" value="NZ_JACEIP010000004.1"/>
</dbReference>
<feature type="compositionally biased region" description="Polar residues" evidence="1">
    <location>
        <begin position="168"/>
        <end position="189"/>
    </location>
</feature>
<dbReference type="EMBL" id="JACEIP010000004">
    <property type="protein sequence ID" value="MBA4542154.1"/>
    <property type="molecule type" value="Genomic_DNA"/>
</dbReference>
<comment type="caution">
    <text evidence="2">The sequence shown here is derived from an EMBL/GenBank/DDBJ whole genome shotgun (WGS) entry which is preliminary data.</text>
</comment>
<proteinExistence type="predicted"/>
<reference evidence="2 3" key="1">
    <citation type="submission" date="2020-07" db="EMBL/GenBank/DDBJ databases">
        <authorList>
            <person name="Feng H."/>
        </authorList>
    </citation>
    <scope>NUCLEOTIDE SEQUENCE [LARGE SCALE GENOMIC DNA]</scope>
    <source>
        <strain evidence="3">s-11</strain>
    </source>
</reference>
<feature type="compositionally biased region" description="Polar residues" evidence="1">
    <location>
        <begin position="223"/>
        <end position="251"/>
    </location>
</feature>
<feature type="compositionally biased region" description="Basic and acidic residues" evidence="1">
    <location>
        <begin position="149"/>
        <end position="167"/>
    </location>
</feature>
<organism evidence="2 3">
    <name type="scientific">Thermoactinomyces daqus</name>
    <dbReference type="NCBI Taxonomy" id="1329516"/>
    <lineage>
        <taxon>Bacteria</taxon>
        <taxon>Bacillati</taxon>
        <taxon>Bacillota</taxon>
        <taxon>Bacilli</taxon>
        <taxon>Bacillales</taxon>
        <taxon>Thermoactinomycetaceae</taxon>
        <taxon>Thermoactinomyces</taxon>
    </lineage>
</organism>
<keyword evidence="3" id="KW-1185">Reference proteome</keyword>
<evidence type="ECO:0000313" key="2">
    <source>
        <dbReference type="EMBL" id="MBA4542154.1"/>
    </source>
</evidence>
<dbReference type="OrthoDB" id="2987415at2"/>
<evidence type="ECO:0000256" key="1">
    <source>
        <dbReference type="SAM" id="MobiDB-lite"/>
    </source>
</evidence>
<name>A0A7W1X8X7_9BACL</name>
<protein>
    <submittedName>
        <fullName evidence="2">Uncharacterized protein</fullName>
    </submittedName>
</protein>
<evidence type="ECO:0000313" key="3">
    <source>
        <dbReference type="Proteomes" id="UP000530514"/>
    </source>
</evidence>